<gene>
    <name evidence="1" type="ordered locus">Bamb_1851</name>
</gene>
<keyword evidence="2" id="KW-1185">Reference proteome</keyword>
<name>Q0BEL6_BURCM</name>
<organism evidence="1 2">
    <name type="scientific">Burkholderia ambifaria (strain ATCC BAA-244 / DSM 16087 / CCUG 44356 / LMG 19182 / AMMD)</name>
    <name type="common">Burkholderia cepacia (strain AMMD)</name>
    <dbReference type="NCBI Taxonomy" id="339670"/>
    <lineage>
        <taxon>Bacteria</taxon>
        <taxon>Pseudomonadati</taxon>
        <taxon>Pseudomonadota</taxon>
        <taxon>Betaproteobacteria</taxon>
        <taxon>Burkholderiales</taxon>
        <taxon>Burkholderiaceae</taxon>
        <taxon>Burkholderia</taxon>
        <taxon>Burkholderia cepacia complex</taxon>
    </lineage>
</organism>
<sequence length="180" mass="18850">MHVADQRVVAALALPAGNTALVSDLCQLSRSFVSPAEHVGEQIEGVAGCRASGRSAGTSDVGDECGDLLAQAVSSAIGSSSFAACLITFFRSIGCDLLLSRQLAANFTTLCRQIIYLLRLIRDFRGLVGITMSLGIPARRTCNNAGNNEQPDARVDPCHATTSPPAARYAASKCSILFSC</sequence>
<accession>Q0BEL6</accession>
<dbReference type="AlphaFoldDB" id="Q0BEL6"/>
<dbReference type="KEGG" id="bam:Bamb_1851"/>
<evidence type="ECO:0000313" key="2">
    <source>
        <dbReference type="Proteomes" id="UP000000662"/>
    </source>
</evidence>
<dbReference type="Proteomes" id="UP000000662">
    <property type="component" value="Chromosome 1"/>
</dbReference>
<proteinExistence type="predicted"/>
<protein>
    <submittedName>
        <fullName evidence="1">Uncharacterized protein</fullName>
    </submittedName>
</protein>
<reference evidence="1" key="1">
    <citation type="submission" date="2009-01" db="EMBL/GenBank/DDBJ databases">
        <title>Complete sequence of Chromosome 1 of Burkholderia cepacia AMMD.</title>
        <authorList>
            <consortium name="US DOE Joint Genome Institute"/>
            <person name="Copeland A."/>
            <person name="Lucas S."/>
            <person name="Lapidus A."/>
            <person name="Barry K."/>
            <person name="Detter J.C."/>
            <person name="Glavina del Rio T."/>
            <person name="Hammon N."/>
            <person name="Israni S."/>
            <person name="Pitluck S."/>
            <person name="Bruce D."/>
            <person name="Chain P."/>
            <person name="Malfatti S."/>
            <person name="Shin M."/>
            <person name="Vergez L."/>
            <person name="Schmutz J."/>
            <person name="Larimer F."/>
            <person name="Land M."/>
            <person name="Hauser L."/>
            <person name="Kyrpides N."/>
            <person name="Kim E."/>
            <person name="Parke J."/>
            <person name="Coenye T."/>
            <person name="Konstantinidis K."/>
            <person name="Ramette A."/>
            <person name="Tiedje J."/>
            <person name="Richardson P."/>
        </authorList>
    </citation>
    <scope>NUCLEOTIDE SEQUENCE [LARGE SCALE GENOMIC DNA]</scope>
    <source>
        <strain evidence="1">AMMD</strain>
    </source>
</reference>
<evidence type="ECO:0000313" key="1">
    <source>
        <dbReference type="EMBL" id="ABI87407.1"/>
    </source>
</evidence>
<dbReference type="EMBL" id="CP000440">
    <property type="protein sequence ID" value="ABI87407.1"/>
    <property type="molecule type" value="Genomic_DNA"/>
</dbReference>